<dbReference type="Proteomes" id="UP001642483">
    <property type="component" value="Unassembled WGS sequence"/>
</dbReference>
<protein>
    <recommendedName>
        <fullName evidence="3">Secreted protein</fullName>
    </recommendedName>
</protein>
<name>A0ABP0GGD6_CLALP</name>
<sequence>MCVCITDILFIFPTAGMMDSTYFKHTNAKEKMLQVPLRYHKANSCCTKNLKSVSLLRRNEEKLVKTNKSSTPQF</sequence>
<evidence type="ECO:0000313" key="1">
    <source>
        <dbReference type="EMBL" id="CAK8690831.1"/>
    </source>
</evidence>
<keyword evidence="2" id="KW-1185">Reference proteome</keyword>
<evidence type="ECO:0000313" key="2">
    <source>
        <dbReference type="Proteomes" id="UP001642483"/>
    </source>
</evidence>
<reference evidence="1 2" key="1">
    <citation type="submission" date="2024-02" db="EMBL/GenBank/DDBJ databases">
        <authorList>
            <person name="Daric V."/>
            <person name="Darras S."/>
        </authorList>
    </citation>
    <scope>NUCLEOTIDE SEQUENCE [LARGE SCALE GENOMIC DNA]</scope>
</reference>
<gene>
    <name evidence="1" type="ORF">CVLEPA_LOCUS23393</name>
</gene>
<dbReference type="EMBL" id="CAWYQH010000119">
    <property type="protein sequence ID" value="CAK8690831.1"/>
    <property type="molecule type" value="Genomic_DNA"/>
</dbReference>
<organism evidence="1 2">
    <name type="scientific">Clavelina lepadiformis</name>
    <name type="common">Light-bulb sea squirt</name>
    <name type="synonym">Ascidia lepadiformis</name>
    <dbReference type="NCBI Taxonomy" id="159417"/>
    <lineage>
        <taxon>Eukaryota</taxon>
        <taxon>Metazoa</taxon>
        <taxon>Chordata</taxon>
        <taxon>Tunicata</taxon>
        <taxon>Ascidiacea</taxon>
        <taxon>Aplousobranchia</taxon>
        <taxon>Clavelinidae</taxon>
        <taxon>Clavelina</taxon>
    </lineage>
</organism>
<comment type="caution">
    <text evidence="1">The sequence shown here is derived from an EMBL/GenBank/DDBJ whole genome shotgun (WGS) entry which is preliminary data.</text>
</comment>
<evidence type="ECO:0008006" key="3">
    <source>
        <dbReference type="Google" id="ProtNLM"/>
    </source>
</evidence>
<accession>A0ABP0GGD6</accession>
<proteinExistence type="predicted"/>